<evidence type="ECO:0000313" key="4">
    <source>
        <dbReference type="Proteomes" id="UP000009223"/>
    </source>
</evidence>
<name>F5YIJ2_TREPZ</name>
<feature type="compositionally biased region" description="Basic and acidic residues" evidence="1">
    <location>
        <begin position="82"/>
        <end position="96"/>
    </location>
</feature>
<protein>
    <submittedName>
        <fullName evidence="3">LysM domain/M23/M37 peptidase domain protein</fullName>
    </submittedName>
</protein>
<dbReference type="InterPro" id="IPR011055">
    <property type="entry name" value="Dup_hybrid_motif"/>
</dbReference>
<dbReference type="SMART" id="SM00257">
    <property type="entry name" value="LysM"/>
    <property type="match status" value="2"/>
</dbReference>
<dbReference type="GO" id="GO:0004222">
    <property type="term" value="F:metalloendopeptidase activity"/>
    <property type="evidence" value="ECO:0007669"/>
    <property type="project" value="TreeGrafter"/>
</dbReference>
<proteinExistence type="predicted"/>
<keyword evidence="4" id="KW-1185">Reference proteome</keyword>
<gene>
    <name evidence="3" type="ordered locus">TREPR_2211</name>
</gene>
<evidence type="ECO:0000259" key="2">
    <source>
        <dbReference type="PROSITE" id="PS51782"/>
    </source>
</evidence>
<feature type="domain" description="LysM" evidence="2">
    <location>
        <begin position="240"/>
        <end position="283"/>
    </location>
</feature>
<sequence length="426" mass="46948">MQYIIMDQHIQRRREHSGVFFPKFHAPVYRPYKYIDEIKQNPAPARRSHRNKAPGFSFFQWIPKQEKFTRPRKNTGSAFRTQDPEPKSGIKPEMQSKTKAGAKRLFSEISWLKNPFWTSPAPACVLGGIALFSALILNWQNSSVMALTPGDDPAARANLASYAGISPAITMTEDGLDFIPLDLMENFQWESYRIQNGDTISKIAADRNISMDAIIASNGISNVRRLREGETIRIPNMDGIPYTVKRGDSLSKISIVQGVPLEAILDANDIQSDTISAGMVLFIPGAKMRTEELKQALGELFIYPVRGRLSSPFGWRNDPITGVRKHHAAVDLAAGLGTTVKAAMDGRVATVGRNSNLGKYIILSHGNGLQTLYAHLNTTSVAQGSYVSQGSKIGEVGTTGYSTGPHLHFAIYKNSKAVNPLDFISL</sequence>
<dbReference type="RefSeq" id="WP_015707979.1">
    <property type="nucleotide sequence ID" value="NC_015578.1"/>
</dbReference>
<dbReference type="eggNOG" id="COG1388">
    <property type="taxonomic scope" value="Bacteria"/>
</dbReference>
<dbReference type="CDD" id="cd00118">
    <property type="entry name" value="LysM"/>
    <property type="match status" value="2"/>
</dbReference>
<dbReference type="Pfam" id="PF01476">
    <property type="entry name" value="LysM"/>
    <property type="match status" value="2"/>
</dbReference>
<evidence type="ECO:0000256" key="1">
    <source>
        <dbReference type="SAM" id="MobiDB-lite"/>
    </source>
</evidence>
<dbReference type="InterPro" id="IPR036779">
    <property type="entry name" value="LysM_dom_sf"/>
</dbReference>
<reference evidence="4" key="1">
    <citation type="submission" date="2009-12" db="EMBL/GenBank/DDBJ databases">
        <title>Complete sequence of Treponema primitia strain ZAS-2.</title>
        <authorList>
            <person name="Tetu S.G."/>
            <person name="Matson E."/>
            <person name="Ren Q."/>
            <person name="Seshadri R."/>
            <person name="Elbourne L."/>
            <person name="Hassan K.A."/>
            <person name="Durkin A."/>
            <person name="Radune D."/>
            <person name="Mohamoud Y."/>
            <person name="Shay R."/>
            <person name="Jin S."/>
            <person name="Zhang X."/>
            <person name="Lucey K."/>
            <person name="Ballor N.R."/>
            <person name="Ottesen E."/>
            <person name="Rosenthal R."/>
            <person name="Allen A."/>
            <person name="Leadbetter J.R."/>
            <person name="Paulsen I.T."/>
        </authorList>
    </citation>
    <scope>NUCLEOTIDE SEQUENCE [LARGE SCALE GENOMIC DNA]</scope>
    <source>
        <strain evidence="4">ATCC BAA-887 / DSM 12427 / ZAS-2</strain>
    </source>
</reference>
<dbReference type="InterPro" id="IPR016047">
    <property type="entry name" value="M23ase_b-sheet_dom"/>
</dbReference>
<dbReference type="PROSITE" id="PS51782">
    <property type="entry name" value="LYSM"/>
    <property type="match status" value="2"/>
</dbReference>
<dbReference type="Proteomes" id="UP000009223">
    <property type="component" value="Chromosome"/>
</dbReference>
<dbReference type="STRING" id="545694.TREPR_2211"/>
<accession>F5YIJ2</accession>
<organism evidence="3 4">
    <name type="scientific">Treponema primitia (strain ATCC BAA-887 / DSM 12427 / ZAS-2)</name>
    <dbReference type="NCBI Taxonomy" id="545694"/>
    <lineage>
        <taxon>Bacteria</taxon>
        <taxon>Pseudomonadati</taxon>
        <taxon>Spirochaetota</taxon>
        <taxon>Spirochaetia</taxon>
        <taxon>Spirochaetales</taxon>
        <taxon>Treponemataceae</taxon>
        <taxon>Treponema</taxon>
    </lineage>
</organism>
<feature type="region of interest" description="Disordered" evidence="1">
    <location>
        <begin position="69"/>
        <end position="97"/>
    </location>
</feature>
<dbReference type="PANTHER" id="PTHR21666">
    <property type="entry name" value="PEPTIDASE-RELATED"/>
    <property type="match status" value="1"/>
</dbReference>
<dbReference type="KEGG" id="tpi:TREPR_2211"/>
<evidence type="ECO:0000313" key="3">
    <source>
        <dbReference type="EMBL" id="AEF83917.1"/>
    </source>
</evidence>
<dbReference type="EMBL" id="CP001843">
    <property type="protein sequence ID" value="AEF83917.1"/>
    <property type="molecule type" value="Genomic_DNA"/>
</dbReference>
<dbReference type="InterPro" id="IPR018392">
    <property type="entry name" value="LysM"/>
</dbReference>
<reference evidence="3 4" key="2">
    <citation type="journal article" date="2011" name="ISME J.">
        <title>RNA-seq reveals cooperative metabolic interactions between two termite-gut spirochete species in co-culture.</title>
        <authorList>
            <person name="Rosenthal A.Z."/>
            <person name="Matson E.G."/>
            <person name="Eldar A."/>
            <person name="Leadbetter J.R."/>
        </authorList>
    </citation>
    <scope>NUCLEOTIDE SEQUENCE [LARGE SCALE GENOMIC DNA]</scope>
    <source>
        <strain evidence="4">ATCC BAA-887 / DSM 12427 / ZAS-2</strain>
    </source>
</reference>
<dbReference type="CDD" id="cd12797">
    <property type="entry name" value="M23_peptidase"/>
    <property type="match status" value="1"/>
</dbReference>
<dbReference type="Gene3D" id="3.10.350.10">
    <property type="entry name" value="LysM domain"/>
    <property type="match status" value="2"/>
</dbReference>
<dbReference type="InterPro" id="IPR050570">
    <property type="entry name" value="Cell_wall_metabolism_enzyme"/>
</dbReference>
<dbReference type="Gene3D" id="2.70.70.10">
    <property type="entry name" value="Glucose Permease (Domain IIA)"/>
    <property type="match status" value="1"/>
</dbReference>
<dbReference type="eggNOG" id="COG0739">
    <property type="taxonomic scope" value="Bacteria"/>
</dbReference>
<feature type="domain" description="LysM" evidence="2">
    <location>
        <begin position="190"/>
        <end position="234"/>
    </location>
</feature>
<dbReference type="Pfam" id="PF01551">
    <property type="entry name" value="Peptidase_M23"/>
    <property type="match status" value="1"/>
</dbReference>
<dbReference type="PANTHER" id="PTHR21666:SF270">
    <property type="entry name" value="MUREIN HYDROLASE ACTIVATOR ENVC"/>
    <property type="match status" value="1"/>
</dbReference>
<dbReference type="HOGENOM" id="CLU_643944_0_0_12"/>
<dbReference type="AlphaFoldDB" id="F5YIJ2"/>
<dbReference type="SUPFAM" id="SSF51261">
    <property type="entry name" value="Duplicated hybrid motif"/>
    <property type="match status" value="1"/>
</dbReference>